<organism evidence="2">
    <name type="scientific">marine sediment metagenome</name>
    <dbReference type="NCBI Taxonomy" id="412755"/>
    <lineage>
        <taxon>unclassified sequences</taxon>
        <taxon>metagenomes</taxon>
        <taxon>ecological metagenomes</taxon>
    </lineage>
</organism>
<dbReference type="AlphaFoldDB" id="X0V3W8"/>
<sequence>MAELNTKLIMKTVLPRVLKATVWGTFTFVMVYYLPLMLIPKDIPQNIIPFDYTAQLLDFAMISIFFAVVGQLFSGTVIGCGFGIARAIVIIAYFFVVSDGGVFSVTLPISEVTVNLTLDITIILLMIVSVNLLSIAKNLLAAITILTEKSTRIDFT</sequence>
<evidence type="ECO:0000313" key="2">
    <source>
        <dbReference type="EMBL" id="GAG06067.1"/>
    </source>
</evidence>
<keyword evidence="1" id="KW-0472">Membrane</keyword>
<dbReference type="EMBL" id="BARS01020334">
    <property type="protein sequence ID" value="GAG06067.1"/>
    <property type="molecule type" value="Genomic_DNA"/>
</dbReference>
<feature type="transmembrane region" description="Helical" evidence="1">
    <location>
        <begin position="59"/>
        <end position="80"/>
    </location>
</feature>
<reference evidence="2" key="1">
    <citation type="journal article" date="2014" name="Front. Microbiol.">
        <title>High frequency of phylogenetically diverse reductive dehalogenase-homologous genes in deep subseafloor sedimentary metagenomes.</title>
        <authorList>
            <person name="Kawai M."/>
            <person name="Futagami T."/>
            <person name="Toyoda A."/>
            <person name="Takaki Y."/>
            <person name="Nishi S."/>
            <person name="Hori S."/>
            <person name="Arai W."/>
            <person name="Tsubouchi T."/>
            <person name="Morono Y."/>
            <person name="Uchiyama I."/>
            <person name="Ito T."/>
            <person name="Fujiyama A."/>
            <person name="Inagaki F."/>
            <person name="Takami H."/>
        </authorList>
    </citation>
    <scope>NUCLEOTIDE SEQUENCE</scope>
    <source>
        <strain evidence="2">Expedition CK06-06</strain>
    </source>
</reference>
<feature type="transmembrane region" description="Helical" evidence="1">
    <location>
        <begin position="122"/>
        <end position="146"/>
    </location>
</feature>
<keyword evidence="1" id="KW-0812">Transmembrane</keyword>
<feature type="transmembrane region" description="Helical" evidence="1">
    <location>
        <begin position="20"/>
        <end position="39"/>
    </location>
</feature>
<protein>
    <submittedName>
        <fullName evidence="2">Uncharacterized protein</fullName>
    </submittedName>
</protein>
<keyword evidence="1" id="KW-1133">Transmembrane helix</keyword>
<evidence type="ECO:0000256" key="1">
    <source>
        <dbReference type="SAM" id="Phobius"/>
    </source>
</evidence>
<feature type="transmembrane region" description="Helical" evidence="1">
    <location>
        <begin position="87"/>
        <end position="110"/>
    </location>
</feature>
<accession>X0V3W8</accession>
<name>X0V3W8_9ZZZZ</name>
<gene>
    <name evidence="2" type="ORF">S01H1_32802</name>
</gene>
<comment type="caution">
    <text evidence="2">The sequence shown here is derived from an EMBL/GenBank/DDBJ whole genome shotgun (WGS) entry which is preliminary data.</text>
</comment>
<proteinExistence type="predicted"/>